<comment type="cofactor">
    <cofactor evidence="1 9 10">
        <name>pyridoxal 5'-phosphate</name>
        <dbReference type="ChEBI" id="CHEBI:597326"/>
    </cofactor>
</comment>
<accession>A0A5S9N4S9</accession>
<dbReference type="GO" id="GO:0030170">
    <property type="term" value="F:pyridoxal phosphate binding"/>
    <property type="evidence" value="ECO:0007669"/>
    <property type="project" value="UniProtKB-UniRule"/>
</dbReference>
<dbReference type="Pfam" id="PF00155">
    <property type="entry name" value="Aminotran_1_2"/>
    <property type="match status" value="1"/>
</dbReference>
<dbReference type="InterPro" id="IPR015422">
    <property type="entry name" value="PyrdxlP-dep_Trfase_small"/>
</dbReference>
<evidence type="ECO:0000256" key="9">
    <source>
        <dbReference type="HAMAP-Rule" id="MF_01693"/>
    </source>
</evidence>
<name>A0A5S9N4S9_9GAMM</name>
<dbReference type="NCBIfam" id="TIGR00858">
    <property type="entry name" value="bioF"/>
    <property type="match status" value="1"/>
</dbReference>
<feature type="binding site" evidence="9">
    <location>
        <position position="184"/>
    </location>
    <ligand>
        <name>pyridoxal 5'-phosphate</name>
        <dbReference type="ChEBI" id="CHEBI:597326"/>
    </ligand>
</feature>
<feature type="binding site" evidence="9">
    <location>
        <begin position="113"/>
        <end position="114"/>
    </location>
    <ligand>
        <name>pyridoxal 5'-phosphate</name>
        <dbReference type="ChEBI" id="CHEBI:597326"/>
    </ligand>
</feature>
<dbReference type="Gene3D" id="3.40.640.10">
    <property type="entry name" value="Type I PLP-dependent aspartate aminotransferase-like (Major domain)"/>
    <property type="match status" value="1"/>
</dbReference>
<keyword evidence="6 9" id="KW-0093">Biotin biosynthesis</keyword>
<sequence>MNESDLSFQTQIEQALEQRRTLQRLRQRKVVASPQGATVDVDGRLLRCFCSNDYLGLANHPRMIAAMQRSADQFGVGGGASHLVSGHSIEHHRLEEAFAARTQRDAALYFSSGFMANMGILTALLDKPDAVFEDKLNHASLIDGGLLSGARFQRFLHNDLSNLDKRLGKTQARRKLVCVDGVFSMDGDKADLPGLASLAQQHNALLMVDDAHGFGVLGESGAGLCEEQGVSQAQAPVLMCTLGKAMGSYGALVAGPQWLIDALIQFARSYIYTTSTPPPVAAAALEAFSLLDDEAWRRDHLHSLIQQFREGADAAGLSLMPSQTAIQPLLIGSDADALAWQAALEERGFWISAIRPPTVPEGSSRLRITLSAAHSIDDVDALLDALIAVKALMPQPASEGAA</sequence>
<evidence type="ECO:0000256" key="1">
    <source>
        <dbReference type="ARBA" id="ARBA00001933"/>
    </source>
</evidence>
<dbReference type="Gene3D" id="3.90.1150.10">
    <property type="entry name" value="Aspartate Aminotransferase, domain 1"/>
    <property type="match status" value="1"/>
</dbReference>
<evidence type="ECO:0000256" key="5">
    <source>
        <dbReference type="ARBA" id="ARBA00022679"/>
    </source>
</evidence>
<comment type="catalytic activity">
    <reaction evidence="8 9">
        <text>6-carboxyhexanoyl-[ACP] + L-alanine + H(+) = (8S)-8-amino-7-oxononanoate + holo-[ACP] + CO2</text>
        <dbReference type="Rhea" id="RHEA:42288"/>
        <dbReference type="Rhea" id="RHEA-COMP:9685"/>
        <dbReference type="Rhea" id="RHEA-COMP:9955"/>
        <dbReference type="ChEBI" id="CHEBI:15378"/>
        <dbReference type="ChEBI" id="CHEBI:16526"/>
        <dbReference type="ChEBI" id="CHEBI:57972"/>
        <dbReference type="ChEBI" id="CHEBI:64479"/>
        <dbReference type="ChEBI" id="CHEBI:78846"/>
        <dbReference type="ChEBI" id="CHEBI:149468"/>
        <dbReference type="EC" id="2.3.1.47"/>
    </reaction>
</comment>
<evidence type="ECO:0000256" key="3">
    <source>
        <dbReference type="ARBA" id="ARBA00010008"/>
    </source>
</evidence>
<keyword evidence="12" id="KW-0012">Acyltransferase</keyword>
<evidence type="ECO:0000256" key="8">
    <source>
        <dbReference type="ARBA" id="ARBA00047715"/>
    </source>
</evidence>
<dbReference type="InterPro" id="IPR022834">
    <property type="entry name" value="AONS_Proteobacteria"/>
</dbReference>
<feature type="binding site" evidence="9">
    <location>
        <position position="241"/>
    </location>
    <ligand>
        <name>pyridoxal 5'-phosphate</name>
        <dbReference type="ChEBI" id="CHEBI:597326"/>
    </ligand>
</feature>
<comment type="function">
    <text evidence="9">Catalyzes the decarboxylative condensation of pimeloyl-[acyl-carrier protein] and L-alanine to produce 8-amino-7-oxononanoate (AON), [acyl-carrier protein], and carbon dioxide.</text>
</comment>
<feature type="domain" description="Aminotransferase class I/classII large" evidence="11">
    <location>
        <begin position="49"/>
        <end position="386"/>
    </location>
</feature>
<feature type="modified residue" description="N6-(pyridoxal phosphate)lysine" evidence="9 10">
    <location>
        <position position="244"/>
    </location>
</feature>
<dbReference type="HAMAP" id="MF_01693">
    <property type="entry name" value="BioF_aminotrans_2"/>
    <property type="match status" value="1"/>
</dbReference>
<evidence type="ECO:0000256" key="4">
    <source>
        <dbReference type="ARBA" id="ARBA00011738"/>
    </source>
</evidence>
<dbReference type="EMBL" id="CACSIO010000001">
    <property type="protein sequence ID" value="CAA0084805.1"/>
    <property type="molecule type" value="Genomic_DNA"/>
</dbReference>
<feature type="binding site" evidence="9">
    <location>
        <position position="358"/>
    </location>
    <ligand>
        <name>substrate</name>
    </ligand>
</feature>
<dbReference type="InterPro" id="IPR015424">
    <property type="entry name" value="PyrdxlP-dep_Trfase"/>
</dbReference>
<keyword evidence="13" id="KW-1185">Reference proteome</keyword>
<feature type="binding site" evidence="9">
    <location>
        <position position="26"/>
    </location>
    <ligand>
        <name>substrate</name>
    </ligand>
</feature>
<feature type="binding site" evidence="9">
    <location>
        <position position="138"/>
    </location>
    <ligand>
        <name>substrate</name>
    </ligand>
</feature>
<dbReference type="GO" id="GO:0009102">
    <property type="term" value="P:biotin biosynthetic process"/>
    <property type="evidence" value="ECO:0007669"/>
    <property type="project" value="UniProtKB-UniRule"/>
</dbReference>
<dbReference type="InterPro" id="IPR001917">
    <property type="entry name" value="Aminotrans_II_pyridoxalP_BS"/>
</dbReference>
<comment type="pathway">
    <text evidence="2 9">Cofactor biosynthesis; biotin biosynthesis.</text>
</comment>
<feature type="binding site" evidence="9">
    <location>
        <position position="212"/>
    </location>
    <ligand>
        <name>pyridoxal 5'-phosphate</name>
        <dbReference type="ChEBI" id="CHEBI:597326"/>
    </ligand>
</feature>
<evidence type="ECO:0000256" key="6">
    <source>
        <dbReference type="ARBA" id="ARBA00022756"/>
    </source>
</evidence>
<dbReference type="InterPro" id="IPR004839">
    <property type="entry name" value="Aminotransferase_I/II_large"/>
</dbReference>
<keyword evidence="5 9" id="KW-0808">Transferase</keyword>
<dbReference type="InterPro" id="IPR050087">
    <property type="entry name" value="AON_synthase_class-II"/>
</dbReference>
<dbReference type="CDD" id="cd06454">
    <property type="entry name" value="KBL_like"/>
    <property type="match status" value="1"/>
</dbReference>
<evidence type="ECO:0000259" key="11">
    <source>
        <dbReference type="Pfam" id="PF00155"/>
    </source>
</evidence>
<dbReference type="PANTHER" id="PTHR13693">
    <property type="entry name" value="CLASS II AMINOTRANSFERASE/8-AMINO-7-OXONONANOATE SYNTHASE"/>
    <property type="match status" value="1"/>
</dbReference>
<dbReference type="PROSITE" id="PS00599">
    <property type="entry name" value="AA_TRANSFER_CLASS_2"/>
    <property type="match status" value="1"/>
</dbReference>
<dbReference type="AlphaFoldDB" id="A0A5S9N4S9"/>
<dbReference type="SUPFAM" id="SSF53383">
    <property type="entry name" value="PLP-dependent transferases"/>
    <property type="match status" value="1"/>
</dbReference>
<evidence type="ECO:0000256" key="7">
    <source>
        <dbReference type="ARBA" id="ARBA00022898"/>
    </source>
</evidence>
<reference evidence="12 13" key="1">
    <citation type="submission" date="2019-11" db="EMBL/GenBank/DDBJ databases">
        <authorList>
            <person name="Holert J."/>
        </authorList>
    </citation>
    <scope>NUCLEOTIDE SEQUENCE [LARGE SCALE GENOMIC DNA]</scope>
    <source>
        <strain evidence="12">SB11_3</strain>
    </source>
</reference>
<dbReference type="GO" id="GO:0008710">
    <property type="term" value="F:8-amino-7-oxononanoate synthase activity"/>
    <property type="evidence" value="ECO:0007669"/>
    <property type="project" value="UniProtKB-UniRule"/>
</dbReference>
<evidence type="ECO:0000256" key="10">
    <source>
        <dbReference type="PIRSR" id="PIRSR604723-51"/>
    </source>
</evidence>
<organism evidence="12 13">
    <name type="scientific">BD1-7 clade bacterium</name>
    <dbReference type="NCBI Taxonomy" id="2029982"/>
    <lineage>
        <taxon>Bacteria</taxon>
        <taxon>Pseudomonadati</taxon>
        <taxon>Pseudomonadota</taxon>
        <taxon>Gammaproteobacteria</taxon>
        <taxon>Cellvibrionales</taxon>
        <taxon>Spongiibacteraceae</taxon>
        <taxon>BD1-7 clade</taxon>
    </lineage>
</organism>
<comment type="subunit">
    <text evidence="4 9">Homodimer.</text>
</comment>
<evidence type="ECO:0000313" key="12">
    <source>
        <dbReference type="EMBL" id="CAA0084805.1"/>
    </source>
</evidence>
<dbReference type="Proteomes" id="UP000441399">
    <property type="component" value="Unassembled WGS sequence"/>
</dbReference>
<keyword evidence="7 9" id="KW-0663">Pyridoxal phosphate</keyword>
<dbReference type="InterPro" id="IPR004723">
    <property type="entry name" value="AONS_Archaea/Proteobacteria"/>
</dbReference>
<dbReference type="InterPro" id="IPR015421">
    <property type="entry name" value="PyrdxlP-dep_Trfase_major"/>
</dbReference>
<dbReference type="PANTHER" id="PTHR13693:SF100">
    <property type="entry name" value="8-AMINO-7-OXONONANOATE SYNTHASE"/>
    <property type="match status" value="1"/>
</dbReference>
<proteinExistence type="inferred from homology"/>
<comment type="similarity">
    <text evidence="3 9">Belongs to the class-II pyridoxal-phosphate-dependent aminotransferase family. BioF subfamily.</text>
</comment>
<protein>
    <recommendedName>
        <fullName evidence="9">8-amino-7-oxononanoate synthase</fullName>
        <shortName evidence="9">AONS</shortName>
        <ecNumber evidence="9">2.3.1.47</ecNumber>
    </recommendedName>
    <alternativeName>
        <fullName evidence="9">7-keto-8-amino-pelargonic acid synthase</fullName>
        <shortName evidence="9">7-KAP synthase</shortName>
        <shortName evidence="9">KAPA synthase</shortName>
    </alternativeName>
    <alternativeName>
        <fullName evidence="9">8-amino-7-ketopelargonate synthase</fullName>
    </alternativeName>
</protein>
<evidence type="ECO:0000256" key="2">
    <source>
        <dbReference type="ARBA" id="ARBA00004746"/>
    </source>
</evidence>
<gene>
    <name evidence="9 12" type="primary">bioF</name>
    <name evidence="12" type="ORF">OPDIPICF_00732</name>
</gene>
<dbReference type="UniPathway" id="UPA00078"/>
<dbReference type="EC" id="2.3.1.47" evidence="9"/>
<evidence type="ECO:0000313" key="13">
    <source>
        <dbReference type="Proteomes" id="UP000441399"/>
    </source>
</evidence>